<gene>
    <name evidence="14" type="ORF">AAFF_G00252100</name>
</gene>
<feature type="compositionally biased region" description="Low complexity" evidence="6">
    <location>
        <begin position="1163"/>
        <end position="1180"/>
    </location>
</feature>
<feature type="compositionally biased region" description="Gly residues" evidence="6">
    <location>
        <begin position="1181"/>
        <end position="1203"/>
    </location>
</feature>
<evidence type="ECO:0000313" key="15">
    <source>
        <dbReference type="Proteomes" id="UP001221898"/>
    </source>
</evidence>
<feature type="region of interest" description="Disordered" evidence="6">
    <location>
        <begin position="1574"/>
        <end position="1595"/>
    </location>
</feature>
<evidence type="ECO:0000259" key="12">
    <source>
        <dbReference type="Pfam" id="PF23486"/>
    </source>
</evidence>
<evidence type="ECO:0000256" key="6">
    <source>
        <dbReference type="SAM" id="MobiDB-lite"/>
    </source>
</evidence>
<dbReference type="Pfam" id="PF15706">
    <property type="entry name" value="TMEM132_C"/>
    <property type="match status" value="1"/>
</dbReference>
<dbReference type="InterPro" id="IPR055421">
    <property type="entry name" value="TMEM132_3rd"/>
</dbReference>
<reference evidence="14" key="1">
    <citation type="journal article" date="2023" name="Science">
        <title>Genome structures resolve the early diversification of teleost fishes.</title>
        <authorList>
            <person name="Parey E."/>
            <person name="Louis A."/>
            <person name="Montfort J."/>
            <person name="Bouchez O."/>
            <person name="Roques C."/>
            <person name="Iampietro C."/>
            <person name="Lluch J."/>
            <person name="Castinel A."/>
            <person name="Donnadieu C."/>
            <person name="Desvignes T."/>
            <person name="Floi Bucao C."/>
            <person name="Jouanno E."/>
            <person name="Wen M."/>
            <person name="Mejri S."/>
            <person name="Dirks R."/>
            <person name="Jansen H."/>
            <person name="Henkel C."/>
            <person name="Chen W.J."/>
            <person name="Zahm M."/>
            <person name="Cabau C."/>
            <person name="Klopp C."/>
            <person name="Thompson A.W."/>
            <person name="Robinson-Rechavi M."/>
            <person name="Braasch I."/>
            <person name="Lecointre G."/>
            <person name="Bobe J."/>
            <person name="Postlethwait J.H."/>
            <person name="Berthelot C."/>
            <person name="Roest Crollius H."/>
            <person name="Guiguen Y."/>
        </authorList>
    </citation>
    <scope>NUCLEOTIDE SEQUENCE</scope>
    <source>
        <strain evidence="14">NC1722</strain>
    </source>
</reference>
<evidence type="ECO:0000256" key="3">
    <source>
        <dbReference type="ARBA" id="ARBA00022692"/>
    </source>
</evidence>
<dbReference type="Proteomes" id="UP001221898">
    <property type="component" value="Unassembled WGS sequence"/>
</dbReference>
<dbReference type="PANTHER" id="PTHR13388:SF26">
    <property type="entry name" value="SI:DKEY-1D7.3"/>
    <property type="match status" value="1"/>
</dbReference>
<feature type="domain" description="Transmembrane protein TMEM132 fifth" evidence="12">
    <location>
        <begin position="872"/>
        <end position="1006"/>
    </location>
</feature>
<evidence type="ECO:0000256" key="1">
    <source>
        <dbReference type="ARBA" id="ARBA00004479"/>
    </source>
</evidence>
<evidence type="ECO:0000259" key="9">
    <source>
        <dbReference type="Pfam" id="PF16070"/>
    </source>
</evidence>
<dbReference type="InterPro" id="IPR031435">
    <property type="entry name" value="TMEM132_N"/>
</dbReference>
<keyword evidence="15" id="KW-1185">Reference proteome</keyword>
<evidence type="ECO:0000256" key="5">
    <source>
        <dbReference type="ARBA" id="ARBA00023136"/>
    </source>
</evidence>
<name>A0AAD7STN5_9TELE</name>
<feature type="region of interest" description="Disordered" evidence="6">
    <location>
        <begin position="1530"/>
        <end position="1550"/>
    </location>
</feature>
<dbReference type="GO" id="GO:0016020">
    <property type="term" value="C:membrane"/>
    <property type="evidence" value="ECO:0007669"/>
    <property type="project" value="UniProtKB-SubCell"/>
</dbReference>
<evidence type="ECO:0008006" key="16">
    <source>
        <dbReference type="Google" id="ProtNLM"/>
    </source>
</evidence>
<organism evidence="14 15">
    <name type="scientific">Aldrovandia affinis</name>
    <dbReference type="NCBI Taxonomy" id="143900"/>
    <lineage>
        <taxon>Eukaryota</taxon>
        <taxon>Metazoa</taxon>
        <taxon>Chordata</taxon>
        <taxon>Craniata</taxon>
        <taxon>Vertebrata</taxon>
        <taxon>Euteleostomi</taxon>
        <taxon>Actinopterygii</taxon>
        <taxon>Neopterygii</taxon>
        <taxon>Teleostei</taxon>
        <taxon>Notacanthiformes</taxon>
        <taxon>Halosauridae</taxon>
        <taxon>Aldrovandia</taxon>
    </lineage>
</organism>
<feature type="domain" description="Transmembrane protein family 132 fourth" evidence="9">
    <location>
        <begin position="772"/>
        <end position="869"/>
    </location>
</feature>
<protein>
    <recommendedName>
        <fullName evidence="16">Transmembrane protein</fullName>
    </recommendedName>
</protein>
<dbReference type="Pfam" id="PF23039">
    <property type="entry name" value="TMEM132_3rd"/>
    <property type="match status" value="2"/>
</dbReference>
<dbReference type="InterPro" id="IPR055423">
    <property type="entry name" value="Ig_TMEM132_5th"/>
</dbReference>
<comment type="subcellular location">
    <subcellularLocation>
        <location evidence="1">Membrane</location>
        <topology evidence="1">Single-pass type I membrane protein</topology>
    </subcellularLocation>
</comment>
<feature type="region of interest" description="Disordered" evidence="6">
    <location>
        <begin position="1143"/>
        <end position="1211"/>
    </location>
</feature>
<accession>A0AAD7STN5</accession>
<dbReference type="Pfam" id="PF23487">
    <property type="entry name" value="Ig_TMEM132_6th"/>
    <property type="match status" value="1"/>
</dbReference>
<evidence type="ECO:0000259" key="10">
    <source>
        <dbReference type="Pfam" id="PF23039"/>
    </source>
</evidence>
<feature type="domain" description="Transmembrane protein TMEM132 sixth" evidence="13">
    <location>
        <begin position="1007"/>
        <end position="1118"/>
    </location>
</feature>
<evidence type="ECO:0000259" key="7">
    <source>
        <dbReference type="Pfam" id="PF15705"/>
    </source>
</evidence>
<evidence type="ECO:0000256" key="2">
    <source>
        <dbReference type="ARBA" id="ARBA00006166"/>
    </source>
</evidence>
<keyword evidence="3" id="KW-0812">Transmembrane</keyword>
<feature type="domain" description="Transmembrane protein TMEM132 N-terminal" evidence="7">
    <location>
        <begin position="97"/>
        <end position="158"/>
    </location>
</feature>
<dbReference type="InterPro" id="IPR055422">
    <property type="entry name" value="Ig_TMEM132_2nd"/>
</dbReference>
<dbReference type="Pfam" id="PF15705">
    <property type="entry name" value="TMEM132_N"/>
    <property type="match status" value="1"/>
</dbReference>
<feature type="domain" description="Transmembrane protein TMEM132 cohesin-like" evidence="10">
    <location>
        <begin position="321"/>
        <end position="363"/>
    </location>
</feature>
<feature type="domain" description="Transmembrane protein TMEM132 cohesin-like" evidence="10">
    <location>
        <begin position="712"/>
        <end position="769"/>
    </location>
</feature>
<comment type="caution">
    <text evidence="14">The sequence shown here is derived from an EMBL/GenBank/DDBJ whole genome shotgun (WGS) entry which is preliminary data.</text>
</comment>
<dbReference type="InterPro" id="IPR055424">
    <property type="entry name" value="Ig_TMEM132_6th"/>
</dbReference>
<dbReference type="InterPro" id="IPR031437">
    <property type="entry name" value="Ig_TMEM132_4th"/>
</dbReference>
<sequence>MDWLGVPEERFENHSLCRLWGVKQSRALQVSASEEWVCSSPRHSPMRSPEGQVPCKEFTQGLLHLWGLHSSQRTRMDTGELGDGVKGRPTAALSLPVSYKVLNAESFFLKEAGQELMRNSSRPTHTQAFVLLRTSRPPAVNASYGPLSAESPVPPELMWGPSGGPALSWRVRSFILARRVLSTAPTVRVLFYVVGRRDREGDTEGGPGRQDQEKEAEQLCLTVLGVSEAQETWGACLLRADAGSCLAELEPAAAWFRPPGRASSREPQEQREARSMELHYQARPVGAGGGCVPEAGETPAAPLKRIGSVRLLRVPPGATPLSRLRLGGGVVVQTSSKPVRKSDRAAFIVSVSSASPLTRFTLRKIQHRPLVGRNPPSPLGTEYPYLHAARHDTTHRISGATPNDTRRRWWYFGGAKVLMSSGLMRDTWGVGLPGSELLKERRDIPVDPTRIRLKASVQELMVPATVPIPSGGPKTSTVNFHGFVGFAQASRKLRCTPTRSDTRIRTGESYRRLGTNLDKCLDQALQSLTDKAMLAWFRGFGERAGPVVHGALTRHAPAIRSLPALHLDSLPAARVSELSSNFSSPAVTERSPSQDVADGTPAVTVMRLTALSSLLARCAGGNHAHPPGPGLQSELATVQKGLSLSTVRPRNSHLWNTALEPGTGSQLGTISIVFQRKTPTQRSYWGRVSPIRTAQERINTRFFCPSTQITKGQIQSDGGLVELLQLDFEVEELSSQPETQVITWSLELPGAQRRGENQGTMRISTVTTDYVGLAPLVTDTELLNTAVLTGKKVSAALRTVAVEADGSLTDVSNFTRCQSTDEDVLKVSDRCDYIFVNGKETKGRMRVAVNFTYGHLSAQLDMTVWMPRLPLQVEVSDPELSQIKGWRVPVPAGKRSSWESEEDEDRKGKGCTLQYQHALVRVFAHFLAEQPDPRLPPARFLGAGWLLDVTRLVRHSLRVEDARIARLHAGRVLSGRSVGVTAVKVLSPLSDSVLGERMVKVLDDRVSITELGVQLVSGLSLSLQLSPGSNRAIVATATTQEVLHRPKQEAVIGCWLQFSDGSLMPLDVYDSSSYTLAVTSLDKGVASVRGSPPTVTAVGEGQGALVRVEMGISEACQKSKRKSLLAVAHGDLRVVFRPSGLLNEPPIEPRTQRPERGGRAFISSSVGGASSSVGETSSSVGGVGNSWGGVRNGWGGASGGTGGARNSLDEASSSVGAVSSPVYDQGMGEAGANTLDMGEVGANTLDYSSVPSQVEVPRWTPAAEVDSGVLHASRFPSSLEIGMYALLGVLCLAILVFLLNCVSYLTGVRRKKPPAHCQEPGGHRHNWVWLGTEADLAITGPAAPPPPEGHAAIAINIDVSPGMGMVGMGKSATLGRRTSAPPAMDPLLVRRGSLQARPSRGDSLHSPTSKRKRVQFTTFSSLDGPHYSTLPGMHWASKVQDFAERNGPFPEALYANLSYEPKPAQGLRSTCSSDCAAQLQGCAGNGNRTLRRWDGSYRFSWEIQIGGGRREADAKFAVHRSGPECIPSYGDGLASSGSEEAEPSHMSLTSKDMHEGNEVSLFSTSRRANGRFAKAASRCEPGPGGSGSDSRPSGWSLASVMQQMQPSWASLIHGGFCDRALFKRREDLNVAERGPHIEPASSSTRRSSTDSINLLLGGLVPALPPPPPEADSQMPPPIGLTTRAGLVETRLNTGGRKFTYISPHYNLNTECKGREMETPHAHHHPQTIATHPGDRFCEMLITGLSVPCHWFLTHVGSDSEVKQRALGRAGRGRAGRGGAGEAGTLPPVIMEMRGLEFVKGRGMPRGESACHSDYSQIRVDMALSRQSPDVRALSGGYMKHVEMPHPAYCVRSEAAFEMLTKVVALGGEDLNPCRGSVPDGLSRCPGLGFLDMRCSFRCGRSHEKEPCYWDGRTRPPLLLSPLPTPSPTLHDPQVHWGVS</sequence>
<dbReference type="EMBL" id="JAINUG010000034">
    <property type="protein sequence ID" value="KAJ8408575.1"/>
    <property type="molecule type" value="Genomic_DNA"/>
</dbReference>
<evidence type="ECO:0000259" key="13">
    <source>
        <dbReference type="Pfam" id="PF23487"/>
    </source>
</evidence>
<evidence type="ECO:0000259" key="8">
    <source>
        <dbReference type="Pfam" id="PF15706"/>
    </source>
</evidence>
<keyword evidence="5" id="KW-0472">Membrane</keyword>
<proteinExistence type="inferred from homology"/>
<keyword evidence="4" id="KW-1133">Transmembrane helix</keyword>
<evidence type="ECO:0000259" key="11">
    <source>
        <dbReference type="Pfam" id="PF23481"/>
    </source>
</evidence>
<feature type="domain" description="Transmembrane protein TMEM132 C-terminal" evidence="8">
    <location>
        <begin position="1251"/>
        <end position="1334"/>
    </location>
</feature>
<feature type="domain" description="Transmembrane protein TMEM132 second Ig-like" evidence="11">
    <location>
        <begin position="170"/>
        <end position="294"/>
    </location>
</feature>
<dbReference type="PANTHER" id="PTHR13388">
    <property type="entry name" value="DETONATOR, ISOFORM E"/>
    <property type="match status" value="1"/>
</dbReference>
<evidence type="ECO:0000256" key="4">
    <source>
        <dbReference type="ARBA" id="ARBA00022989"/>
    </source>
</evidence>
<comment type="similarity">
    <text evidence="2">Belongs to the TMEM132 family.</text>
</comment>
<dbReference type="Pfam" id="PF23481">
    <property type="entry name" value="Ig_TMEM132_2nd"/>
    <property type="match status" value="1"/>
</dbReference>
<dbReference type="InterPro" id="IPR031436">
    <property type="entry name" value="TMEM132_C"/>
</dbReference>
<dbReference type="Pfam" id="PF16070">
    <property type="entry name" value="Ig_TMEM132_4th"/>
    <property type="match status" value="1"/>
</dbReference>
<dbReference type="Pfam" id="PF23486">
    <property type="entry name" value="Ig_TMEM132_5th"/>
    <property type="match status" value="1"/>
</dbReference>
<evidence type="ECO:0000313" key="14">
    <source>
        <dbReference type="EMBL" id="KAJ8408575.1"/>
    </source>
</evidence>
<dbReference type="InterPro" id="IPR026307">
    <property type="entry name" value="TMEM132"/>
</dbReference>